<feature type="transmembrane region" description="Helical" evidence="1">
    <location>
        <begin position="12"/>
        <end position="30"/>
    </location>
</feature>
<evidence type="ECO:0000313" key="2">
    <source>
        <dbReference type="EMBL" id="MCO6045055.1"/>
    </source>
</evidence>
<feature type="transmembrane region" description="Helical" evidence="1">
    <location>
        <begin position="111"/>
        <end position="130"/>
    </location>
</feature>
<reference evidence="2" key="1">
    <citation type="submission" date="2022-06" db="EMBL/GenBank/DDBJ databases">
        <title>Aeoliella straminimaris, a novel planctomycete from sediments.</title>
        <authorList>
            <person name="Vitorino I.R."/>
            <person name="Lage O.M."/>
        </authorList>
    </citation>
    <scope>NUCLEOTIDE SEQUENCE</scope>
    <source>
        <strain evidence="2">ICT_H6.2</strain>
    </source>
</reference>
<dbReference type="Pfam" id="PF20589">
    <property type="entry name" value="DUF6790"/>
    <property type="match status" value="1"/>
</dbReference>
<accession>A0A9X2JGH8</accession>
<dbReference type="InterPro" id="IPR046740">
    <property type="entry name" value="DUF6790"/>
</dbReference>
<evidence type="ECO:0000256" key="1">
    <source>
        <dbReference type="SAM" id="Phobius"/>
    </source>
</evidence>
<dbReference type="EMBL" id="JAMXLR010000051">
    <property type="protein sequence ID" value="MCO6045055.1"/>
    <property type="molecule type" value="Genomic_DNA"/>
</dbReference>
<evidence type="ECO:0000313" key="3">
    <source>
        <dbReference type="Proteomes" id="UP001155241"/>
    </source>
</evidence>
<keyword evidence="1" id="KW-0812">Transmembrane</keyword>
<keyword evidence="1" id="KW-0472">Membrane</keyword>
<sequence length="174" mass="18857">MADFIKFVLSNFTLTFLVIGAVVSAISLGVRRADNSQEVAKRFLAGYLFFAIGVCYAYNFVMHVFFAERAAAFIGWKDSPFQAEVGYASLGFAAVAMMAARGSRDLQFGAILGPALFMWGAAVGHVMQIVRQHNYAPGNAGIMLWSDLLLPVIGFALWYFATPREKKAPVGAAG</sequence>
<keyword evidence="3" id="KW-1185">Reference proteome</keyword>
<organism evidence="2 3">
    <name type="scientific">Aeoliella straminimaris</name>
    <dbReference type="NCBI Taxonomy" id="2954799"/>
    <lineage>
        <taxon>Bacteria</taxon>
        <taxon>Pseudomonadati</taxon>
        <taxon>Planctomycetota</taxon>
        <taxon>Planctomycetia</taxon>
        <taxon>Pirellulales</taxon>
        <taxon>Lacipirellulaceae</taxon>
        <taxon>Aeoliella</taxon>
    </lineage>
</organism>
<dbReference type="AlphaFoldDB" id="A0A9X2JGH8"/>
<feature type="transmembrane region" description="Helical" evidence="1">
    <location>
        <begin position="42"/>
        <end position="61"/>
    </location>
</feature>
<name>A0A9X2JGH8_9BACT</name>
<comment type="caution">
    <text evidence="2">The sequence shown here is derived from an EMBL/GenBank/DDBJ whole genome shotgun (WGS) entry which is preliminary data.</text>
</comment>
<protein>
    <submittedName>
        <fullName evidence="2">Uncharacterized protein</fullName>
    </submittedName>
</protein>
<gene>
    <name evidence="2" type="ORF">NG895_14185</name>
</gene>
<proteinExistence type="predicted"/>
<dbReference type="RefSeq" id="WP_252853168.1">
    <property type="nucleotide sequence ID" value="NZ_JAMXLR010000051.1"/>
</dbReference>
<dbReference type="Proteomes" id="UP001155241">
    <property type="component" value="Unassembled WGS sequence"/>
</dbReference>
<feature type="transmembrane region" description="Helical" evidence="1">
    <location>
        <begin position="142"/>
        <end position="161"/>
    </location>
</feature>
<keyword evidence="1" id="KW-1133">Transmembrane helix</keyword>